<reference evidence="3" key="1">
    <citation type="submission" date="2022-11" db="UniProtKB">
        <authorList>
            <consortium name="WormBaseParasite"/>
        </authorList>
    </citation>
    <scope>IDENTIFICATION</scope>
</reference>
<accession>A0A915Q4L6</accession>
<evidence type="ECO:0000313" key="3">
    <source>
        <dbReference type="WBParaSite" id="sdigi.contig57.g3157.t1"/>
    </source>
</evidence>
<evidence type="ECO:0000256" key="1">
    <source>
        <dbReference type="SAM" id="MobiDB-lite"/>
    </source>
</evidence>
<feature type="region of interest" description="Disordered" evidence="1">
    <location>
        <begin position="1"/>
        <end position="65"/>
    </location>
</feature>
<proteinExistence type="predicted"/>
<name>A0A915Q4L6_9BILA</name>
<dbReference type="WBParaSite" id="sdigi.contig57.g3157.t1">
    <property type="protein sequence ID" value="sdigi.contig57.g3157.t1"/>
    <property type="gene ID" value="sdigi.contig57.g3157"/>
</dbReference>
<dbReference type="AlphaFoldDB" id="A0A915Q4L6"/>
<dbReference type="Proteomes" id="UP000887581">
    <property type="component" value="Unplaced"/>
</dbReference>
<evidence type="ECO:0000313" key="2">
    <source>
        <dbReference type="Proteomes" id="UP000887581"/>
    </source>
</evidence>
<sequence length="100" mass="11401">MLQRLEEVSRRGARRTNGREERHRGATWRGEEPDIERQPGCTGDAQTSPSKERGRMKRGRMAPQTQYLPAFNESPRMTLCKEGKRMHGGCEQWSVVSVSG</sequence>
<organism evidence="2 3">
    <name type="scientific">Setaria digitata</name>
    <dbReference type="NCBI Taxonomy" id="48799"/>
    <lineage>
        <taxon>Eukaryota</taxon>
        <taxon>Metazoa</taxon>
        <taxon>Ecdysozoa</taxon>
        <taxon>Nematoda</taxon>
        <taxon>Chromadorea</taxon>
        <taxon>Rhabditida</taxon>
        <taxon>Spirurina</taxon>
        <taxon>Spiruromorpha</taxon>
        <taxon>Filarioidea</taxon>
        <taxon>Setariidae</taxon>
        <taxon>Setaria</taxon>
    </lineage>
</organism>
<feature type="compositionally biased region" description="Basic and acidic residues" evidence="1">
    <location>
        <begin position="1"/>
        <end position="10"/>
    </location>
</feature>
<feature type="compositionally biased region" description="Basic and acidic residues" evidence="1">
    <location>
        <begin position="17"/>
        <end position="37"/>
    </location>
</feature>
<keyword evidence="2" id="KW-1185">Reference proteome</keyword>
<protein>
    <submittedName>
        <fullName evidence="3">Uncharacterized protein</fullName>
    </submittedName>
</protein>